<dbReference type="EMBL" id="CAJNYD010001905">
    <property type="protein sequence ID" value="CAF3380620.1"/>
    <property type="molecule type" value="Genomic_DNA"/>
</dbReference>
<dbReference type="GO" id="GO:0015031">
    <property type="term" value="P:protein transport"/>
    <property type="evidence" value="ECO:0007669"/>
    <property type="project" value="UniProtKB-KW"/>
</dbReference>
<keyword evidence="1" id="KW-0268">Exocytosis</keyword>
<dbReference type="GO" id="GO:0090522">
    <property type="term" value="P:vesicle tethering involved in exocytosis"/>
    <property type="evidence" value="ECO:0007669"/>
    <property type="project" value="UniProtKB-UniRule"/>
</dbReference>
<dbReference type="PANTHER" id="PTHR14146">
    <property type="entry name" value="EXOCYST COMPLEX COMPONENT 4"/>
    <property type="match status" value="1"/>
</dbReference>
<name>A0A817UQ25_9BILA</name>
<proteinExistence type="inferred from homology"/>
<comment type="function">
    <text evidence="1">Component of the exocyst complex involved in the docking of exocytic vesicles with fusion sites on the plasma membrane.</text>
</comment>
<dbReference type="GO" id="GO:0006893">
    <property type="term" value="P:Golgi to plasma membrane transport"/>
    <property type="evidence" value="ECO:0007669"/>
    <property type="project" value="TreeGrafter"/>
</dbReference>
<organism evidence="2 4">
    <name type="scientific">Rotaria socialis</name>
    <dbReference type="NCBI Taxonomy" id="392032"/>
    <lineage>
        <taxon>Eukaryota</taxon>
        <taxon>Metazoa</taxon>
        <taxon>Spiralia</taxon>
        <taxon>Gnathifera</taxon>
        <taxon>Rotifera</taxon>
        <taxon>Eurotatoria</taxon>
        <taxon>Bdelloidea</taxon>
        <taxon>Philodinida</taxon>
        <taxon>Philodinidae</taxon>
        <taxon>Rotaria</taxon>
    </lineage>
</organism>
<dbReference type="Proteomes" id="UP000663833">
    <property type="component" value="Unassembled WGS sequence"/>
</dbReference>
<reference evidence="2" key="1">
    <citation type="submission" date="2021-02" db="EMBL/GenBank/DDBJ databases">
        <authorList>
            <person name="Nowell W R."/>
        </authorList>
    </citation>
    <scope>NUCLEOTIDE SEQUENCE</scope>
</reference>
<dbReference type="InterPro" id="IPR039682">
    <property type="entry name" value="Sec8/EXOC4"/>
</dbReference>
<accession>A0A817UQ25</accession>
<dbReference type="GO" id="GO:0000145">
    <property type="term" value="C:exocyst"/>
    <property type="evidence" value="ECO:0007669"/>
    <property type="project" value="UniProtKB-UniRule"/>
</dbReference>
<evidence type="ECO:0000313" key="4">
    <source>
        <dbReference type="Proteomes" id="UP000663872"/>
    </source>
</evidence>
<dbReference type="AlphaFoldDB" id="A0A817UQ25"/>
<dbReference type="EMBL" id="CAJNYT010000138">
    <property type="protein sequence ID" value="CAF3332931.1"/>
    <property type="molecule type" value="Genomic_DNA"/>
</dbReference>
<dbReference type="PANTHER" id="PTHR14146:SF0">
    <property type="entry name" value="EXOCYST COMPLEX COMPONENT 4"/>
    <property type="match status" value="1"/>
</dbReference>
<dbReference type="Proteomes" id="UP000663872">
    <property type="component" value="Unassembled WGS sequence"/>
</dbReference>
<comment type="caution">
    <text evidence="2">The sequence shown here is derived from an EMBL/GenBank/DDBJ whole genome shotgun (WGS) entry which is preliminary data.</text>
</comment>
<keyword evidence="1" id="KW-0653">Protein transport</keyword>
<keyword evidence="1" id="KW-0813">Transport</keyword>
<gene>
    <name evidence="2" type="ORF">GRG538_LOCUS3809</name>
    <name evidence="3" type="ORF">LUA448_LOCUS15729</name>
</gene>
<evidence type="ECO:0000313" key="2">
    <source>
        <dbReference type="EMBL" id="CAF3332931.1"/>
    </source>
</evidence>
<sequence length="365" mass="43802">MFLIFIIQLNNRKNRIENVRERLRECKILLLLKCQDIRKLWLLISEQNALIKIYQNIDALKHVPIRLQFYLNKNLYIHASLLLIKAKEHQQLLLINALSDIDVKLKDERIALENQLRLELINQLFEKSCRDILGNKNDQNYLSRIRENRLLRKQLDPKYILVDIRQQAPHFYLDVLLQSLPILSHFNETLDYLQKQFHRIVLRTTQHIIDNNFVLHSNNWQQNFVKIIEDIASNIQLHLTKRILDRKLTEFIRDRFIGCVIKDTFKCLPPYADDFCQAIIDLLFKHRESCYKLFLSIVERNDSPETSIYSNESVKDQDINHHILKIPVFYAFIRMAKQQNTSNNDKQEDNADNIRFRQMTELKHY</sequence>
<comment type="similarity">
    <text evidence="1">Belongs to the SEC8 family.</text>
</comment>
<evidence type="ECO:0000313" key="3">
    <source>
        <dbReference type="EMBL" id="CAF3380620.1"/>
    </source>
</evidence>
<protein>
    <recommendedName>
        <fullName evidence="1">Exocyst complex component Sec8</fullName>
    </recommendedName>
</protein>
<evidence type="ECO:0000256" key="1">
    <source>
        <dbReference type="RuleBase" id="RU367079"/>
    </source>
</evidence>
<dbReference type="GO" id="GO:0006612">
    <property type="term" value="P:protein targeting to membrane"/>
    <property type="evidence" value="ECO:0007669"/>
    <property type="project" value="UniProtKB-UniRule"/>
</dbReference>